<comment type="subcellular location">
    <subcellularLocation>
        <location evidence="1">Cell membrane</location>
        <topology evidence="1">Peripheral membrane protein</topology>
    </subcellularLocation>
</comment>
<accession>A0A1M5TW10</accession>
<dbReference type="PANTHER" id="PTHR43790">
    <property type="entry name" value="CARBOHYDRATE TRANSPORT ATP-BINDING PROTEIN MG119-RELATED"/>
    <property type="match status" value="1"/>
</dbReference>
<dbReference type="PANTHER" id="PTHR43790:SF3">
    <property type="entry name" value="D-ALLOSE IMPORT ATP-BINDING PROTEIN ALSA-RELATED"/>
    <property type="match status" value="1"/>
</dbReference>
<keyword evidence="4" id="KW-0762">Sugar transport</keyword>
<feature type="domain" description="ABC transporter" evidence="10">
    <location>
        <begin position="265"/>
        <end position="507"/>
    </location>
</feature>
<dbReference type="InterPro" id="IPR050107">
    <property type="entry name" value="ABC_carbohydrate_import_ATPase"/>
</dbReference>
<dbReference type="PROSITE" id="PS00211">
    <property type="entry name" value="ABC_TRANSPORTER_1"/>
    <property type="match status" value="1"/>
</dbReference>
<keyword evidence="2" id="KW-0813">Transport</keyword>
<evidence type="ECO:0000313" key="11">
    <source>
        <dbReference type="EMBL" id="SHH54841.1"/>
    </source>
</evidence>
<dbReference type="InterPro" id="IPR003593">
    <property type="entry name" value="AAA+_ATPase"/>
</dbReference>
<dbReference type="STRING" id="1123380.SAMN02745199_1504"/>
<dbReference type="Gene3D" id="3.40.50.300">
    <property type="entry name" value="P-loop containing nucleotide triphosphate hydrolases"/>
    <property type="match status" value="2"/>
</dbReference>
<keyword evidence="12" id="KW-1185">Reference proteome</keyword>
<dbReference type="SUPFAM" id="SSF52540">
    <property type="entry name" value="P-loop containing nucleoside triphosphate hydrolases"/>
    <property type="match status" value="2"/>
</dbReference>
<proteinExistence type="predicted"/>
<dbReference type="GO" id="GO:0005524">
    <property type="term" value="F:ATP binding"/>
    <property type="evidence" value="ECO:0007669"/>
    <property type="project" value="UniProtKB-KW"/>
</dbReference>
<dbReference type="Pfam" id="PF00005">
    <property type="entry name" value="ABC_tran"/>
    <property type="match status" value="2"/>
</dbReference>
<evidence type="ECO:0000256" key="6">
    <source>
        <dbReference type="ARBA" id="ARBA00022741"/>
    </source>
</evidence>
<evidence type="ECO:0000256" key="9">
    <source>
        <dbReference type="ARBA" id="ARBA00023136"/>
    </source>
</evidence>
<dbReference type="CDD" id="cd03215">
    <property type="entry name" value="ABC_Carb_Monos_II"/>
    <property type="match status" value="1"/>
</dbReference>
<dbReference type="GO" id="GO:0005886">
    <property type="term" value="C:plasma membrane"/>
    <property type="evidence" value="ECO:0007669"/>
    <property type="project" value="UniProtKB-SubCell"/>
</dbReference>
<dbReference type="InterPro" id="IPR017871">
    <property type="entry name" value="ABC_transporter-like_CS"/>
</dbReference>
<dbReference type="SMART" id="SM00382">
    <property type="entry name" value="AAA"/>
    <property type="match status" value="2"/>
</dbReference>
<dbReference type="GO" id="GO:0016887">
    <property type="term" value="F:ATP hydrolysis activity"/>
    <property type="evidence" value="ECO:0007669"/>
    <property type="project" value="InterPro"/>
</dbReference>
<evidence type="ECO:0000259" key="10">
    <source>
        <dbReference type="PROSITE" id="PS50893"/>
    </source>
</evidence>
<evidence type="ECO:0000256" key="2">
    <source>
        <dbReference type="ARBA" id="ARBA00022448"/>
    </source>
</evidence>
<evidence type="ECO:0000256" key="4">
    <source>
        <dbReference type="ARBA" id="ARBA00022597"/>
    </source>
</evidence>
<dbReference type="EMBL" id="FQXN01000006">
    <property type="protein sequence ID" value="SHH54841.1"/>
    <property type="molecule type" value="Genomic_DNA"/>
</dbReference>
<organism evidence="11 12">
    <name type="scientific">Thermosipho atlanticus DSM 15807</name>
    <dbReference type="NCBI Taxonomy" id="1123380"/>
    <lineage>
        <taxon>Bacteria</taxon>
        <taxon>Thermotogati</taxon>
        <taxon>Thermotogota</taxon>
        <taxon>Thermotogae</taxon>
        <taxon>Thermotogales</taxon>
        <taxon>Fervidobacteriaceae</taxon>
        <taxon>Thermosipho</taxon>
    </lineage>
</organism>
<keyword evidence="3" id="KW-1003">Cell membrane</keyword>
<name>A0A1M5TW10_9BACT</name>
<evidence type="ECO:0000256" key="7">
    <source>
        <dbReference type="ARBA" id="ARBA00022840"/>
    </source>
</evidence>
<feature type="domain" description="ABC transporter" evidence="10">
    <location>
        <begin position="18"/>
        <end position="255"/>
    </location>
</feature>
<sequence length="515" mass="57995">MPSPFFNGGEDVQNIYAIELKGISKYFPGVQALKNVDFRLERGEIKALIGENGAGKSTLIKILTGAYFADEGEIYIFGKRIERMTPIISEKLGISAVYQNLVLAPHLTVAENIFLNDLPSKLSFVSENVLNQMAKEVLKKLEYDHIIDPREKVKNLSVAHQGIVAIGRAISKNAKIVIFDEPTAVLTSKETDELFRIIRELKKEGVSVIYISHRLEEIFEICDKAYVLKDGQFVIEKDIKETNEDELISYMVGRKLRKDFYVLRKKGKEILKVENLENRKLKNCSFNLLEGEIVGLYGLVGSGRTELVRAIFGADKIDRGNIYINGSLKYITNTLKGINNKLALIPEDRRNQGLALKLSVKENINLPIYRKISRFGFVNSKKEKQIAQDFVEKLNIKTPDIYKTVKNLSGGNQQKVVIAKWLASNAKVFIMDEPTNGIDVGAKEEIYSIMNELAKNGASILFISSYMPELMGICDRILVMNSGKIVANIPREEFNEEKILAYAIKSSIVEEVDSK</sequence>
<keyword evidence="7 11" id="KW-0067">ATP-binding</keyword>
<dbReference type="InterPro" id="IPR027417">
    <property type="entry name" value="P-loop_NTPase"/>
</dbReference>
<keyword evidence="6" id="KW-0547">Nucleotide-binding</keyword>
<dbReference type="Proteomes" id="UP000242592">
    <property type="component" value="Unassembled WGS sequence"/>
</dbReference>
<keyword evidence="9" id="KW-0472">Membrane</keyword>
<keyword evidence="5" id="KW-0677">Repeat</keyword>
<gene>
    <name evidence="11" type="ORF">SAMN02745199_1504</name>
</gene>
<protein>
    <submittedName>
        <fullName evidence="11">Monosaccharide ABC transporter ATP-binding protein, CUT2 family (TC 3.A.1.2.-)</fullName>
    </submittedName>
</protein>
<dbReference type="InterPro" id="IPR003439">
    <property type="entry name" value="ABC_transporter-like_ATP-bd"/>
</dbReference>
<reference evidence="12" key="1">
    <citation type="submission" date="2016-11" db="EMBL/GenBank/DDBJ databases">
        <authorList>
            <person name="Varghese N."/>
            <person name="Submissions S."/>
        </authorList>
    </citation>
    <scope>NUCLEOTIDE SEQUENCE [LARGE SCALE GENOMIC DNA]</scope>
    <source>
        <strain evidence="12">DSM 15807</strain>
    </source>
</reference>
<evidence type="ECO:0000256" key="3">
    <source>
        <dbReference type="ARBA" id="ARBA00022475"/>
    </source>
</evidence>
<evidence type="ECO:0000256" key="1">
    <source>
        <dbReference type="ARBA" id="ARBA00004202"/>
    </source>
</evidence>
<dbReference type="AlphaFoldDB" id="A0A1M5TW10"/>
<keyword evidence="8" id="KW-1278">Translocase</keyword>
<dbReference type="FunFam" id="3.40.50.300:FF:000127">
    <property type="entry name" value="Ribose import ATP-binding protein RbsA"/>
    <property type="match status" value="1"/>
</dbReference>
<dbReference type="PROSITE" id="PS50893">
    <property type="entry name" value="ABC_TRANSPORTER_2"/>
    <property type="match status" value="2"/>
</dbReference>
<evidence type="ECO:0000313" key="12">
    <source>
        <dbReference type="Proteomes" id="UP000242592"/>
    </source>
</evidence>
<dbReference type="CDD" id="cd03216">
    <property type="entry name" value="ABC_Carb_Monos_I"/>
    <property type="match status" value="1"/>
</dbReference>
<evidence type="ECO:0000256" key="8">
    <source>
        <dbReference type="ARBA" id="ARBA00022967"/>
    </source>
</evidence>
<evidence type="ECO:0000256" key="5">
    <source>
        <dbReference type="ARBA" id="ARBA00022737"/>
    </source>
</evidence>